<dbReference type="RefSeq" id="WP_052695609.1">
    <property type="nucleotide sequence ID" value="NZ_FZNS01000002.1"/>
</dbReference>
<protein>
    <submittedName>
        <fullName evidence="3">Por secretion system C-terminal sorting domain-containing protein</fullName>
    </submittedName>
</protein>
<dbReference type="AlphaFoldDB" id="A0A238WA31"/>
<organism evidence="3 4">
    <name type="scientific">Hymenobacter mucosus</name>
    <dbReference type="NCBI Taxonomy" id="1411120"/>
    <lineage>
        <taxon>Bacteria</taxon>
        <taxon>Pseudomonadati</taxon>
        <taxon>Bacteroidota</taxon>
        <taxon>Cytophagia</taxon>
        <taxon>Cytophagales</taxon>
        <taxon>Hymenobacteraceae</taxon>
        <taxon>Hymenobacter</taxon>
    </lineage>
</organism>
<dbReference type="EMBL" id="FZNS01000002">
    <property type="protein sequence ID" value="SNR43073.1"/>
    <property type="molecule type" value="Genomic_DNA"/>
</dbReference>
<proteinExistence type="predicted"/>
<keyword evidence="4" id="KW-1185">Reference proteome</keyword>
<evidence type="ECO:0000313" key="3">
    <source>
        <dbReference type="EMBL" id="SNR43073.1"/>
    </source>
</evidence>
<dbReference type="NCBIfam" id="TIGR04183">
    <property type="entry name" value="Por_Secre_tail"/>
    <property type="match status" value="1"/>
</dbReference>
<accession>A0A238WA31</accession>
<evidence type="ECO:0000313" key="4">
    <source>
        <dbReference type="Proteomes" id="UP000198310"/>
    </source>
</evidence>
<dbReference type="Pfam" id="PF18962">
    <property type="entry name" value="Por_Secre_tail"/>
    <property type="match status" value="1"/>
</dbReference>
<dbReference type="Proteomes" id="UP000198310">
    <property type="component" value="Unassembled WGS sequence"/>
</dbReference>
<evidence type="ECO:0000259" key="2">
    <source>
        <dbReference type="Pfam" id="PF18962"/>
    </source>
</evidence>
<dbReference type="InterPro" id="IPR026444">
    <property type="entry name" value="Secre_tail"/>
</dbReference>
<evidence type="ECO:0000256" key="1">
    <source>
        <dbReference type="SAM" id="SignalP"/>
    </source>
</evidence>
<gene>
    <name evidence="3" type="ORF">SAMN06269173_102357</name>
</gene>
<reference evidence="4" key="1">
    <citation type="submission" date="2017-06" db="EMBL/GenBank/DDBJ databases">
        <authorList>
            <person name="Varghese N."/>
            <person name="Submissions S."/>
        </authorList>
    </citation>
    <scope>NUCLEOTIDE SEQUENCE [LARGE SCALE GENOMIC DNA]</scope>
    <source>
        <strain evidence="4">DSM 28041</strain>
    </source>
</reference>
<feature type="chain" id="PRO_5011308271" evidence="1">
    <location>
        <begin position="23"/>
        <end position="143"/>
    </location>
</feature>
<feature type="domain" description="Secretion system C-terminal sorting" evidence="2">
    <location>
        <begin position="64"/>
        <end position="139"/>
    </location>
</feature>
<feature type="signal peptide" evidence="1">
    <location>
        <begin position="1"/>
        <end position="22"/>
    </location>
</feature>
<keyword evidence="1" id="KW-0732">Signal</keyword>
<name>A0A238WA31_9BACT</name>
<sequence length="143" mass="15316">MKISTRLFSLALLLLTQLPLLAASLTIKSGTAAYSPAQGTPGLSHYSSTSSALSVKALVPTLSVYPNPARGQVIVSVGQKLIGDYKLRLNNIIGREVRIVALRPEAMEGGMTINLADLPAGMYFYSLTLNDKVLSTKRLVLQN</sequence>